<feature type="domain" description="TonB-dependent receptor-like beta-barrel" evidence="14">
    <location>
        <begin position="364"/>
        <end position="794"/>
    </location>
</feature>
<keyword evidence="16" id="KW-0675">Receptor</keyword>
<dbReference type="OrthoDB" id="9760333at2"/>
<evidence type="ECO:0000256" key="1">
    <source>
        <dbReference type="ARBA" id="ARBA00004571"/>
    </source>
</evidence>
<dbReference type="SUPFAM" id="SSF56935">
    <property type="entry name" value="Porins"/>
    <property type="match status" value="1"/>
</dbReference>
<dbReference type="KEGG" id="skr:BRX40_12125"/>
<feature type="signal peptide" evidence="13">
    <location>
        <begin position="1"/>
        <end position="27"/>
    </location>
</feature>
<dbReference type="PANTHER" id="PTHR32552">
    <property type="entry name" value="FERRICHROME IRON RECEPTOR-RELATED"/>
    <property type="match status" value="1"/>
</dbReference>
<evidence type="ECO:0000256" key="9">
    <source>
        <dbReference type="ARBA" id="ARBA00023136"/>
    </source>
</evidence>
<evidence type="ECO:0000313" key="17">
    <source>
        <dbReference type="EMBL" id="RSV04652.1"/>
    </source>
</evidence>
<dbReference type="PANTHER" id="PTHR32552:SF81">
    <property type="entry name" value="TONB-DEPENDENT OUTER MEMBRANE RECEPTOR"/>
    <property type="match status" value="1"/>
</dbReference>
<dbReference type="InterPro" id="IPR039426">
    <property type="entry name" value="TonB-dep_rcpt-like"/>
</dbReference>
<keyword evidence="8 12" id="KW-0798">TonB box</keyword>
<reference evidence="17 19" key="3">
    <citation type="submission" date="2018-07" db="EMBL/GenBank/DDBJ databases">
        <title>Genomic and Epidemiologic Investigation of an Indolent Hospital Outbreak.</title>
        <authorList>
            <person name="Johnson R.C."/>
            <person name="Deming C."/>
            <person name="Conlan S."/>
            <person name="Zellmer C.J."/>
            <person name="Michelin A.V."/>
            <person name="Lee-Lin S."/>
            <person name="Thomas P.J."/>
            <person name="Park M."/>
            <person name="Weingarten R.A."/>
            <person name="Less J."/>
            <person name="Dekker J.P."/>
            <person name="Frank K.M."/>
            <person name="Musser K.A."/>
            <person name="Mcquiston J.R."/>
            <person name="Henderson D.K."/>
            <person name="Lau A.F."/>
            <person name="Palmore T.N."/>
            <person name="Segre J.A."/>
        </authorList>
    </citation>
    <scope>NUCLEOTIDE SEQUENCE [LARGE SCALE GENOMIC DNA]</scope>
    <source>
        <strain evidence="17 19">SK-NIH.Env10_0317</strain>
    </source>
</reference>
<dbReference type="GeneID" id="44133313"/>
<reference evidence="18" key="2">
    <citation type="submission" date="2016-12" db="EMBL/GenBank/DDBJ databases">
        <title>Whole genome sequencing of Sphingomonas sp. ABOJV.</title>
        <authorList>
            <person name="Conlan S."/>
            <person name="Thomas P.J."/>
            <person name="Mullikin J."/>
            <person name="Palmore T.N."/>
            <person name="Frank K.M."/>
            <person name="Segre J.A."/>
        </authorList>
    </citation>
    <scope>NUCLEOTIDE SEQUENCE [LARGE SCALE GENOMIC DNA]</scope>
    <source>
        <strain evidence="18">ABOJV</strain>
    </source>
</reference>
<keyword evidence="5 11" id="KW-0812">Transmembrane</keyword>
<dbReference type="Pfam" id="PF07715">
    <property type="entry name" value="Plug"/>
    <property type="match status" value="1"/>
</dbReference>
<keyword evidence="13" id="KW-0732">Signal</keyword>
<evidence type="ECO:0000256" key="3">
    <source>
        <dbReference type="ARBA" id="ARBA00022452"/>
    </source>
</evidence>
<feature type="domain" description="TonB-dependent receptor plug" evidence="15">
    <location>
        <begin position="54"/>
        <end position="164"/>
    </location>
</feature>
<evidence type="ECO:0000256" key="5">
    <source>
        <dbReference type="ARBA" id="ARBA00022692"/>
    </source>
</evidence>
<proteinExistence type="inferred from homology"/>
<dbReference type="InterPro" id="IPR036942">
    <property type="entry name" value="Beta-barrel_TonB_sf"/>
</dbReference>
<dbReference type="Pfam" id="PF00593">
    <property type="entry name" value="TonB_dep_Rec_b-barrel"/>
    <property type="match status" value="1"/>
</dbReference>
<name>A0A1L6JAW4_9SPHN</name>
<dbReference type="GO" id="GO:0006826">
    <property type="term" value="P:iron ion transport"/>
    <property type="evidence" value="ECO:0007669"/>
    <property type="project" value="UniProtKB-KW"/>
</dbReference>
<evidence type="ECO:0000256" key="6">
    <source>
        <dbReference type="ARBA" id="ARBA00023004"/>
    </source>
</evidence>
<keyword evidence="3 11" id="KW-1134">Transmembrane beta strand</keyword>
<keyword evidence="18" id="KW-1185">Reference proteome</keyword>
<sequence>MIISMRRAVMSGLLASTALILPVSVQAQQRSTTSDLPPDQDEIVVTAQKRDENIQSVPISIQAIGTRRLDQLNISNFNEYTQLLPSVAFQTSQPGSTTVYMRGVASGGDGNHSGSLPSVGSYLDEQPVTTIGGTLDVHIYDIARIESLAGPQGTLYGASSQAGTIRIITNKPDTAGFEGRVDAEVNTVEHGGQGGKIEGMINAPLSANMALRLVGFYRRDAGYIDNVAGTRSFLPTPGGITVNNNAFVEDNYNDTDTWGGRAALKIDLDDNWTVTPTVLYQEMRAHGTYGYDPRVGDLKVQHFYPEYRRDRFIQGALTIEGKVGNWDVTYAGAYLDRKTYASNDYTDYSEAYDNLYASVGGLAGYFYYQDNAGNTIDPRQVVIGSDHFKKTSQELRVASPSTDRFRVVAGLFYQRQSNLIHQDYQIPGLGSAVSVNGSPGTLWLTQQHRVDKDYAMFGEASFDLTPQLTLTAGARAYIYDNSLIGFFGFGRNPGIDPADGRPYTASPFNAAGSSRTGVASCFLSDGRTLRDAYLDGSPTNTLLPAMVAGGPCTNLATFTSGKLVPKKTEGQGVTYRLNLTWKPQDGLLFYAAASSGFRPGGINRRGDVEPYAADKLYNYELGWKTTLVDGLRFNGAVYMQDWSAFQFSFLGPNSFTIIQNGPDARIYGVEMDANASFGGLNLTVSGSFTDAKTRQDLCATQVCSGTGTDVLAPKGTRLPVTPRFKLTGTARYSMPMGSGRGYVQGLVAYQSSASSDIRVAKAAALGRLQSYATGNLAIGYEFADYSLELFAQNIWDERGQITRFQQCGACDQRPYIVPITPRTIGIRLGAKF</sequence>
<dbReference type="Gene3D" id="2.40.170.20">
    <property type="entry name" value="TonB-dependent receptor, beta-barrel domain"/>
    <property type="match status" value="2"/>
</dbReference>
<evidence type="ECO:0000313" key="19">
    <source>
        <dbReference type="Proteomes" id="UP000286681"/>
    </source>
</evidence>
<dbReference type="EMBL" id="CP018820">
    <property type="protein sequence ID" value="APR53075.1"/>
    <property type="molecule type" value="Genomic_DNA"/>
</dbReference>
<evidence type="ECO:0000259" key="14">
    <source>
        <dbReference type="Pfam" id="PF00593"/>
    </source>
</evidence>
<evidence type="ECO:0000313" key="16">
    <source>
        <dbReference type="EMBL" id="APR53075.1"/>
    </source>
</evidence>
<evidence type="ECO:0000256" key="2">
    <source>
        <dbReference type="ARBA" id="ARBA00022448"/>
    </source>
</evidence>
<evidence type="ECO:0000313" key="18">
    <source>
        <dbReference type="Proteomes" id="UP000185161"/>
    </source>
</evidence>
<accession>A0A1L6JAW4</accession>
<comment type="subcellular location">
    <subcellularLocation>
        <location evidence="1 11">Cell outer membrane</location>
        <topology evidence="1 11">Multi-pass membrane protein</topology>
    </subcellularLocation>
</comment>
<evidence type="ECO:0000256" key="7">
    <source>
        <dbReference type="ARBA" id="ARBA00023065"/>
    </source>
</evidence>
<keyword evidence="6" id="KW-0408">Iron</keyword>
<dbReference type="STRING" id="93064.BRX40_12125"/>
<gene>
    <name evidence="16" type="ORF">BRX40_12125</name>
    <name evidence="17" type="ORF">CA257_06905</name>
</gene>
<keyword evidence="9 11" id="KW-0472">Membrane</keyword>
<evidence type="ECO:0000259" key="15">
    <source>
        <dbReference type="Pfam" id="PF07715"/>
    </source>
</evidence>
<reference evidence="16" key="1">
    <citation type="submission" date="2016-12" db="EMBL/GenBank/DDBJ databases">
        <title>Whole genome sequencing of Sphingomonas koreensis.</title>
        <authorList>
            <person name="Conlan S."/>
            <person name="Thomas P.J."/>
            <person name="Mullikin J."/>
            <person name="Palmore T.N."/>
            <person name="Frank K.M."/>
            <person name="Segre J.A."/>
        </authorList>
    </citation>
    <scope>NUCLEOTIDE SEQUENCE</scope>
    <source>
        <strain evidence="16">ABOJV</strain>
    </source>
</reference>
<comment type="similarity">
    <text evidence="11 12">Belongs to the TonB-dependent receptor family.</text>
</comment>
<evidence type="ECO:0000256" key="13">
    <source>
        <dbReference type="SAM" id="SignalP"/>
    </source>
</evidence>
<feature type="chain" id="PRO_5041797899" evidence="13">
    <location>
        <begin position="28"/>
        <end position="832"/>
    </location>
</feature>
<keyword evidence="7" id="KW-0406">Ion transport</keyword>
<dbReference type="InterPro" id="IPR012910">
    <property type="entry name" value="Plug_dom"/>
</dbReference>
<dbReference type="GO" id="GO:0009279">
    <property type="term" value="C:cell outer membrane"/>
    <property type="evidence" value="ECO:0007669"/>
    <property type="project" value="UniProtKB-SubCell"/>
</dbReference>
<dbReference type="RefSeq" id="WP_075151751.1">
    <property type="nucleotide sequence ID" value="NZ_CP018820.1"/>
</dbReference>
<dbReference type="AlphaFoldDB" id="A0A1L6JAW4"/>
<dbReference type="InterPro" id="IPR000531">
    <property type="entry name" value="Beta-barrel_TonB"/>
</dbReference>
<keyword evidence="2 11" id="KW-0813">Transport</keyword>
<dbReference type="Proteomes" id="UP000185161">
    <property type="component" value="Chromosome"/>
</dbReference>
<keyword evidence="4" id="KW-0410">Iron transport</keyword>
<dbReference type="EMBL" id="QQWO01000005">
    <property type="protein sequence ID" value="RSV04652.1"/>
    <property type="molecule type" value="Genomic_DNA"/>
</dbReference>
<keyword evidence="10 11" id="KW-0998">Cell outer membrane</keyword>
<evidence type="ECO:0000256" key="4">
    <source>
        <dbReference type="ARBA" id="ARBA00022496"/>
    </source>
</evidence>
<evidence type="ECO:0000256" key="12">
    <source>
        <dbReference type="RuleBase" id="RU003357"/>
    </source>
</evidence>
<protein>
    <submittedName>
        <fullName evidence="16">TonB-dependent receptor</fullName>
    </submittedName>
</protein>
<organism evidence="16 18">
    <name type="scientific">Sphingomonas koreensis</name>
    <dbReference type="NCBI Taxonomy" id="93064"/>
    <lineage>
        <taxon>Bacteria</taxon>
        <taxon>Pseudomonadati</taxon>
        <taxon>Pseudomonadota</taxon>
        <taxon>Alphaproteobacteria</taxon>
        <taxon>Sphingomonadales</taxon>
        <taxon>Sphingomonadaceae</taxon>
        <taxon>Sphingomonas</taxon>
    </lineage>
</organism>
<evidence type="ECO:0000256" key="11">
    <source>
        <dbReference type="PROSITE-ProRule" id="PRU01360"/>
    </source>
</evidence>
<evidence type="ECO:0000256" key="10">
    <source>
        <dbReference type="ARBA" id="ARBA00023237"/>
    </source>
</evidence>
<dbReference type="Proteomes" id="UP000286681">
    <property type="component" value="Unassembled WGS sequence"/>
</dbReference>
<dbReference type="PROSITE" id="PS52016">
    <property type="entry name" value="TONB_DEPENDENT_REC_3"/>
    <property type="match status" value="1"/>
</dbReference>
<evidence type="ECO:0000256" key="8">
    <source>
        <dbReference type="ARBA" id="ARBA00023077"/>
    </source>
</evidence>